<dbReference type="GO" id="GO:0005737">
    <property type="term" value="C:cytoplasm"/>
    <property type="evidence" value="ECO:0007669"/>
    <property type="project" value="UniProtKB-ARBA"/>
</dbReference>
<dbReference type="SUPFAM" id="SSF54585">
    <property type="entry name" value="Cdc48 domain 2-like"/>
    <property type="match status" value="1"/>
</dbReference>
<dbReference type="InterPro" id="IPR003593">
    <property type="entry name" value="AAA+_ATPase"/>
</dbReference>
<name>A0A557SUN3_9ARCH</name>
<dbReference type="Gene3D" id="3.40.50.300">
    <property type="entry name" value="P-loop containing nucleotide triphosphate hydrolases"/>
    <property type="match status" value="2"/>
</dbReference>
<comment type="caution">
    <text evidence="6">The sequence shown here is derived from an EMBL/GenBank/DDBJ whole genome shotgun (WGS) entry which is preliminary data.</text>
</comment>
<dbReference type="SUPFAM" id="SSF50692">
    <property type="entry name" value="ADC-like"/>
    <property type="match status" value="1"/>
</dbReference>
<dbReference type="Pfam" id="PF00004">
    <property type="entry name" value="AAA"/>
    <property type="match status" value="2"/>
</dbReference>
<keyword evidence="7" id="KW-1185">Reference proteome</keyword>
<keyword evidence="3" id="KW-0547">Nucleotide-binding</keyword>
<dbReference type="PANTHER" id="PTHR23077:SF171">
    <property type="entry name" value="NUCLEAR VALOSIN-CONTAINING PROTEIN-LIKE"/>
    <property type="match status" value="1"/>
</dbReference>
<comment type="similarity">
    <text evidence="1">Belongs to the AAA ATPase family. CDC48 subfamily.</text>
</comment>
<dbReference type="InterPro" id="IPR003959">
    <property type="entry name" value="ATPase_AAA_core"/>
</dbReference>
<dbReference type="GO" id="GO:0016887">
    <property type="term" value="F:ATP hydrolysis activity"/>
    <property type="evidence" value="ECO:0007669"/>
    <property type="project" value="InterPro"/>
</dbReference>
<accession>A0A557SUN3</accession>
<keyword evidence="4" id="KW-0067">ATP-binding</keyword>
<dbReference type="FunFam" id="3.40.50.300:FF:000012">
    <property type="entry name" value="Transitional endoplasmic reticulum ATPase"/>
    <property type="match status" value="1"/>
</dbReference>
<evidence type="ECO:0000256" key="4">
    <source>
        <dbReference type="ARBA" id="ARBA00022840"/>
    </source>
</evidence>
<gene>
    <name evidence="6" type="ORF">NARC_80041</name>
</gene>
<dbReference type="InterPro" id="IPR027417">
    <property type="entry name" value="P-loop_NTPase"/>
</dbReference>
<evidence type="ECO:0000256" key="1">
    <source>
        <dbReference type="ARBA" id="ARBA00009833"/>
    </source>
</evidence>
<dbReference type="InterPro" id="IPR005938">
    <property type="entry name" value="AAA_ATPase_CDC48"/>
</dbReference>
<dbReference type="AlphaFoldDB" id="A0A557SUN3"/>
<sequence length="714" mass="79632">MGKGLALLDPKILGDLQLNVGEVLKLKGKKGPTYVKLSSGLTSDYGRKIIRIDGYTRGILESGIDDHIMVSPAGSVSVAKEVQLIPLEELEYSGFKNSLGNLLDGRVISRSDTIPINLVGKKIVFLVNFMNPNSSPLLVKNTTKFSIGTFKKSNSHSIVRINYEDIGGIKDSILKIREMIELPIRHPELFEKLGIDAPKGVLLYGPPGTGKTLLAKAVANETNASFFSISGPEIMSKFYGESEKRLRETFEQAQEKSPSILFIDELDSIAPKREDVSGEVERRVVSQLLTLMDGINSRGKIIIIGASNRPNAIDPALRRPGRFDREIEIGIPDDDGRLNILNIHTKGMPLGPDVDLRRLSRLTHGFVGADLEVLTKEAAMRSLRRLIPKVNIDQSPVPQDLLNKITILDSDFSNALKDVTPSAIREFSIQKPTVKWNEIGGLDYLKEELADLIDWFLNHSEIYEIADIRPPKGLLLYGMPGTGKTLLAKAIASNSNANFISIKGAELISKWAGESEKAIREVFRKARQLSPCIIFFDEFDAIALRRNKEREGTDSTAKMMSQILTEMDGIENLDSVIVIGATNRIDLIDDALLRPGRFDRVIEIPVPTRESRRQIVKIHLKKKPLDEKTVTIDRILKLTDGFTGAQIEGMINHASILALRDFLRKHRKAEAMNVIFTNSKLKKQDLKNFKITFEYFELAKDKVRNNPKSQNIVT</sequence>
<dbReference type="Gene3D" id="3.10.330.10">
    <property type="match status" value="1"/>
</dbReference>
<dbReference type="Gene3D" id="2.40.40.20">
    <property type="match status" value="1"/>
</dbReference>
<evidence type="ECO:0000313" key="6">
    <source>
        <dbReference type="EMBL" id="TVP40315.1"/>
    </source>
</evidence>
<dbReference type="EMBL" id="VOAH01000008">
    <property type="protein sequence ID" value="TVP40315.1"/>
    <property type="molecule type" value="Genomic_DNA"/>
</dbReference>
<dbReference type="SMART" id="SM00382">
    <property type="entry name" value="AAA"/>
    <property type="match status" value="2"/>
</dbReference>
<dbReference type="NCBIfam" id="TIGR01243">
    <property type="entry name" value="CDC48"/>
    <property type="match status" value="1"/>
</dbReference>
<dbReference type="FunFam" id="3.40.50.300:FF:000018">
    <property type="entry name" value="Cell division control 48"/>
    <property type="match status" value="1"/>
</dbReference>
<dbReference type="Proteomes" id="UP000315289">
    <property type="component" value="Unassembled WGS sequence"/>
</dbReference>
<dbReference type="GO" id="GO:0005524">
    <property type="term" value="F:ATP binding"/>
    <property type="evidence" value="ECO:0007669"/>
    <property type="project" value="UniProtKB-KW"/>
</dbReference>
<evidence type="ECO:0000259" key="5">
    <source>
        <dbReference type="SMART" id="SM00382"/>
    </source>
</evidence>
<dbReference type="InterPro" id="IPR003960">
    <property type="entry name" value="ATPase_AAA_CS"/>
</dbReference>
<reference evidence="6 7" key="1">
    <citation type="journal article" date="2019" name="Front. Microbiol.">
        <title>Ammonia Oxidation by the Arctic Terrestrial Thaumarchaeote Candidatus Nitrosocosmicus arcticus Is Stimulated by Increasing Temperatures.</title>
        <authorList>
            <person name="Alves R.J.E."/>
            <person name="Kerou M."/>
            <person name="Zappe A."/>
            <person name="Bittner R."/>
            <person name="Abby S.S."/>
            <person name="Schmidt H.A."/>
            <person name="Pfeifer K."/>
            <person name="Schleper C."/>
        </authorList>
    </citation>
    <scope>NUCLEOTIDE SEQUENCE [LARGE SCALE GENOMIC DNA]</scope>
    <source>
        <strain evidence="6 7">Kfb</strain>
    </source>
</reference>
<evidence type="ECO:0000256" key="3">
    <source>
        <dbReference type="ARBA" id="ARBA00022741"/>
    </source>
</evidence>
<dbReference type="PROSITE" id="PS00674">
    <property type="entry name" value="AAA"/>
    <property type="match status" value="2"/>
</dbReference>
<dbReference type="InterPro" id="IPR029067">
    <property type="entry name" value="CDC48_domain_2-like_sf"/>
</dbReference>
<dbReference type="Pfam" id="PF17862">
    <property type="entry name" value="AAA_lid_3"/>
    <property type="match status" value="1"/>
</dbReference>
<organism evidence="6 7">
    <name type="scientific">Candidatus Nitrosocosmicus arcticus</name>
    <dbReference type="NCBI Taxonomy" id="2035267"/>
    <lineage>
        <taxon>Archaea</taxon>
        <taxon>Nitrososphaerota</taxon>
        <taxon>Nitrososphaeria</taxon>
        <taxon>Nitrososphaerales</taxon>
        <taxon>Nitrososphaeraceae</taxon>
        <taxon>Candidatus Nitrosocosmicus</taxon>
    </lineage>
</organism>
<dbReference type="InterPro" id="IPR041569">
    <property type="entry name" value="AAA_lid_3"/>
</dbReference>
<dbReference type="FunFam" id="1.10.8.60:FF:000057">
    <property type="entry name" value="AAA family ATPase, CDC48 subfamily"/>
    <property type="match status" value="1"/>
</dbReference>
<dbReference type="Pfam" id="PF02359">
    <property type="entry name" value="CDC48_N"/>
    <property type="match status" value="1"/>
</dbReference>
<feature type="domain" description="AAA+ ATPase" evidence="5">
    <location>
        <begin position="470"/>
        <end position="608"/>
    </location>
</feature>
<dbReference type="SUPFAM" id="SSF52540">
    <property type="entry name" value="P-loop containing nucleoside triphosphate hydrolases"/>
    <property type="match status" value="2"/>
</dbReference>
<evidence type="ECO:0000256" key="2">
    <source>
        <dbReference type="ARBA" id="ARBA00022737"/>
    </source>
</evidence>
<protein>
    <submittedName>
        <fullName evidence="6">CDC48 family AAA ATPase</fullName>
    </submittedName>
</protein>
<dbReference type="InterPro" id="IPR003338">
    <property type="entry name" value="CDC4_N-term_subdom"/>
</dbReference>
<keyword evidence="2" id="KW-0677">Repeat</keyword>
<proteinExistence type="inferred from homology"/>
<feature type="domain" description="AAA+ ATPase" evidence="5">
    <location>
        <begin position="197"/>
        <end position="333"/>
    </location>
</feature>
<dbReference type="PANTHER" id="PTHR23077">
    <property type="entry name" value="AAA-FAMILY ATPASE"/>
    <property type="match status" value="1"/>
</dbReference>
<dbReference type="InterPro" id="IPR050168">
    <property type="entry name" value="AAA_ATPase_domain"/>
</dbReference>
<dbReference type="InterPro" id="IPR009010">
    <property type="entry name" value="Asp_de-COase-like_dom_sf"/>
</dbReference>
<evidence type="ECO:0000313" key="7">
    <source>
        <dbReference type="Proteomes" id="UP000315289"/>
    </source>
</evidence>
<dbReference type="Gene3D" id="1.10.8.60">
    <property type="match status" value="2"/>
</dbReference>